<dbReference type="RefSeq" id="WP_160887732.1">
    <property type="nucleotide sequence ID" value="NZ_WURB01000026.1"/>
</dbReference>
<evidence type="ECO:0000313" key="4">
    <source>
        <dbReference type="EMBL" id="MXQ14110.1"/>
    </source>
</evidence>
<dbReference type="Pfam" id="PF00294">
    <property type="entry name" value="PfkB"/>
    <property type="match status" value="1"/>
</dbReference>
<evidence type="ECO:0000256" key="1">
    <source>
        <dbReference type="ARBA" id="ARBA00022679"/>
    </source>
</evidence>
<accession>A0A7X3MW95</accession>
<dbReference type="AlphaFoldDB" id="A0A7X3MW95"/>
<keyword evidence="1" id="KW-0808">Transferase</keyword>
<evidence type="ECO:0000313" key="5">
    <source>
        <dbReference type="Proteomes" id="UP000436483"/>
    </source>
</evidence>
<name>A0A7X3MW95_9HYPH</name>
<proteinExistence type="predicted"/>
<organism evidence="4 5">
    <name type="scientific">Microvirga makkahensis</name>
    <dbReference type="NCBI Taxonomy" id="1128670"/>
    <lineage>
        <taxon>Bacteria</taxon>
        <taxon>Pseudomonadati</taxon>
        <taxon>Pseudomonadota</taxon>
        <taxon>Alphaproteobacteria</taxon>
        <taxon>Hyphomicrobiales</taxon>
        <taxon>Methylobacteriaceae</taxon>
        <taxon>Microvirga</taxon>
    </lineage>
</organism>
<keyword evidence="2 4" id="KW-0418">Kinase</keyword>
<evidence type="ECO:0000256" key="2">
    <source>
        <dbReference type="ARBA" id="ARBA00022777"/>
    </source>
</evidence>
<dbReference type="CDD" id="cd01941">
    <property type="entry name" value="YeiC_kinase_like"/>
    <property type="match status" value="1"/>
</dbReference>
<protein>
    <submittedName>
        <fullName evidence="4">Carbohydrate kinase</fullName>
    </submittedName>
</protein>
<feature type="domain" description="Carbohydrate kinase PfkB" evidence="3">
    <location>
        <begin position="7"/>
        <end position="290"/>
    </location>
</feature>
<keyword evidence="5" id="KW-1185">Reference proteome</keyword>
<dbReference type="PROSITE" id="PS00583">
    <property type="entry name" value="PFKB_KINASES_1"/>
    <property type="match status" value="1"/>
</dbReference>
<dbReference type="EMBL" id="WURB01000026">
    <property type="protein sequence ID" value="MXQ14110.1"/>
    <property type="molecule type" value="Genomic_DNA"/>
</dbReference>
<reference evidence="4 5" key="1">
    <citation type="submission" date="2019-12" db="EMBL/GenBank/DDBJ databases">
        <authorList>
            <person name="Yuan C.-G."/>
        </authorList>
    </citation>
    <scope>NUCLEOTIDE SEQUENCE [LARGE SCALE GENOMIC DNA]</scope>
    <source>
        <strain evidence="4 5">KCTC 23863</strain>
    </source>
</reference>
<dbReference type="Gene3D" id="3.40.1190.20">
    <property type="match status" value="1"/>
</dbReference>
<dbReference type="InterPro" id="IPR002173">
    <property type="entry name" value="Carboh/pur_kinase_PfkB_CS"/>
</dbReference>
<dbReference type="PANTHER" id="PTHR10584:SF166">
    <property type="entry name" value="RIBOKINASE"/>
    <property type="match status" value="1"/>
</dbReference>
<dbReference type="PANTHER" id="PTHR10584">
    <property type="entry name" value="SUGAR KINASE"/>
    <property type="match status" value="1"/>
</dbReference>
<dbReference type="Proteomes" id="UP000436483">
    <property type="component" value="Unassembled WGS sequence"/>
</dbReference>
<dbReference type="SUPFAM" id="SSF53613">
    <property type="entry name" value="Ribokinase-like"/>
    <property type="match status" value="1"/>
</dbReference>
<dbReference type="OrthoDB" id="9806249at2"/>
<reference evidence="4 5" key="2">
    <citation type="submission" date="2020-01" db="EMBL/GenBank/DDBJ databases">
        <title>Microvirga sp. nov., an arsenate reduction bacterium isolated from Tibet hotspring sediments.</title>
        <authorList>
            <person name="Xian W.-D."/>
            <person name="Li W.-J."/>
        </authorList>
    </citation>
    <scope>NUCLEOTIDE SEQUENCE [LARGE SCALE GENOMIC DNA]</scope>
    <source>
        <strain evidence="4 5">KCTC 23863</strain>
    </source>
</reference>
<sequence length="317" mass="33016">MSPGQIQVTCIGGATVDRKYRAGKPVQLRTSNPVTSERSFGGVARNVAENIARLGVKSSLVSLLGRDEDGNAIRRDLMRLGIGTQHLATSGEHPTAEYVAILGPDGDLALGLADMAIFDSLSPSLLHQVWPETSSSWVFADCNLPSPTLHDLLDLARRDARMLAIDAVSTLKVMRLPRDLNGVGLLFLNLDEAQAFLGHPSTSPRETATALLECGAARVVLTLGAGGLIAMDRTAFTSVASMPAKVVDATGAGDALIGGTLAALFRGQSLAEAVRTGTVAAALTVECPHSVRPDLSPALLASALARCAGQKAEGEFS</sequence>
<comment type="caution">
    <text evidence="4">The sequence shown here is derived from an EMBL/GenBank/DDBJ whole genome shotgun (WGS) entry which is preliminary data.</text>
</comment>
<dbReference type="InterPro" id="IPR029056">
    <property type="entry name" value="Ribokinase-like"/>
</dbReference>
<evidence type="ECO:0000259" key="3">
    <source>
        <dbReference type="Pfam" id="PF00294"/>
    </source>
</evidence>
<dbReference type="InterPro" id="IPR011611">
    <property type="entry name" value="PfkB_dom"/>
</dbReference>
<gene>
    <name evidence="4" type="ORF">GR328_22155</name>
</gene>
<dbReference type="GO" id="GO:0016301">
    <property type="term" value="F:kinase activity"/>
    <property type="evidence" value="ECO:0007669"/>
    <property type="project" value="UniProtKB-KW"/>
</dbReference>